<dbReference type="OrthoDB" id="2162307at2759"/>
<accession>A0A507DI77</accession>
<proteinExistence type="predicted"/>
<dbReference type="VEuPathDB" id="FungiDB:SeMB42_g00438"/>
<sequence length="198" mass="21522">MMTNKSCSASTKSLLQSQCQPPTKQPQNYHSTQTASNIPTYNNTMLPNQPVYTHAPTAIASPKLPQPGPAISLQNGRDQIHTMHPQSQIQSYQLGADNGKGLTPAKPDASYVWNSLTFVGTTLLDGADFIGGKLADAVGITQPKYAQYMNDATIVTREIEQVKKYAYLSQQAQVLLHVLKSPSSVAKLPRSHTTDELV</sequence>
<dbReference type="EMBL" id="QEAN01000009">
    <property type="protein sequence ID" value="TPX54092.1"/>
    <property type="molecule type" value="Genomic_DNA"/>
</dbReference>
<reference evidence="4 5" key="1">
    <citation type="journal article" date="2019" name="Sci. Rep.">
        <title>Comparative genomics of chytrid fungi reveal insights into the obligate biotrophic and pathogenic lifestyle of Synchytrium endobioticum.</title>
        <authorList>
            <person name="van de Vossenberg B.T.L.H."/>
            <person name="Warris S."/>
            <person name="Nguyen H.D.T."/>
            <person name="van Gent-Pelzer M.P.E."/>
            <person name="Joly D.L."/>
            <person name="van de Geest H.C."/>
            <person name="Bonants P.J.M."/>
            <person name="Smith D.S."/>
            <person name="Levesque C.A."/>
            <person name="van der Lee T.A.J."/>
        </authorList>
    </citation>
    <scope>NUCLEOTIDE SEQUENCE [LARGE SCALE GENOMIC DNA]</scope>
    <source>
        <strain evidence="2 5">LEV6574</strain>
        <strain evidence="3 4">MB42</strain>
    </source>
</reference>
<dbReference type="Proteomes" id="UP000320475">
    <property type="component" value="Unassembled WGS sequence"/>
</dbReference>
<evidence type="ECO:0000256" key="1">
    <source>
        <dbReference type="SAM" id="MobiDB-lite"/>
    </source>
</evidence>
<gene>
    <name evidence="2" type="ORF">SeLEV6574_g00302</name>
    <name evidence="3" type="ORF">SeMB42_g00438</name>
</gene>
<protein>
    <submittedName>
        <fullName evidence="2">Uncharacterized protein</fullName>
    </submittedName>
</protein>
<feature type="region of interest" description="Disordered" evidence="1">
    <location>
        <begin position="1"/>
        <end position="47"/>
    </location>
</feature>
<evidence type="ECO:0000313" key="5">
    <source>
        <dbReference type="Proteomes" id="UP000320475"/>
    </source>
</evidence>
<dbReference type="Proteomes" id="UP000317494">
    <property type="component" value="Unassembled WGS sequence"/>
</dbReference>
<dbReference type="EMBL" id="QEAM01000005">
    <property type="protein sequence ID" value="TPX51399.1"/>
    <property type="molecule type" value="Genomic_DNA"/>
</dbReference>
<dbReference type="Pfam" id="PF14774">
    <property type="entry name" value="FAM177"/>
    <property type="match status" value="1"/>
</dbReference>
<dbReference type="InterPro" id="IPR028260">
    <property type="entry name" value="FAM177"/>
</dbReference>
<evidence type="ECO:0000313" key="3">
    <source>
        <dbReference type="EMBL" id="TPX54092.1"/>
    </source>
</evidence>
<organism evidence="2 5">
    <name type="scientific">Synchytrium endobioticum</name>
    <dbReference type="NCBI Taxonomy" id="286115"/>
    <lineage>
        <taxon>Eukaryota</taxon>
        <taxon>Fungi</taxon>
        <taxon>Fungi incertae sedis</taxon>
        <taxon>Chytridiomycota</taxon>
        <taxon>Chytridiomycota incertae sedis</taxon>
        <taxon>Chytridiomycetes</taxon>
        <taxon>Synchytriales</taxon>
        <taxon>Synchytriaceae</taxon>
        <taxon>Synchytrium</taxon>
    </lineage>
</organism>
<keyword evidence="4" id="KW-1185">Reference proteome</keyword>
<name>A0A507DI77_9FUNG</name>
<evidence type="ECO:0000313" key="4">
    <source>
        <dbReference type="Proteomes" id="UP000317494"/>
    </source>
</evidence>
<comment type="caution">
    <text evidence="2">The sequence shown here is derived from an EMBL/GenBank/DDBJ whole genome shotgun (WGS) entry which is preliminary data.</text>
</comment>
<evidence type="ECO:0000313" key="2">
    <source>
        <dbReference type="EMBL" id="TPX51399.1"/>
    </source>
</evidence>
<dbReference type="AlphaFoldDB" id="A0A507DI77"/>